<evidence type="ECO:0000313" key="1">
    <source>
        <dbReference type="EMBL" id="OIJ13367.1"/>
    </source>
</evidence>
<sequence length="64" mass="7543">MSWKIATLSKPTDEIIKLLMALGYKYILELLLILRKNPNEIKDPLPFLEKLMENLQEFQKNITP</sequence>
<name>A0A1S2LNX2_9BACI</name>
<protein>
    <submittedName>
        <fullName evidence="1">Uncharacterized protein</fullName>
    </submittedName>
</protein>
<dbReference type="RefSeq" id="WP_071313023.1">
    <property type="nucleotide sequence ID" value="NZ_MLQQ01000017.1"/>
</dbReference>
<dbReference type="EMBL" id="MLQQ01000017">
    <property type="protein sequence ID" value="OIJ13367.1"/>
    <property type="molecule type" value="Genomic_DNA"/>
</dbReference>
<evidence type="ECO:0000313" key="2">
    <source>
        <dbReference type="Proteomes" id="UP000180098"/>
    </source>
</evidence>
<reference evidence="1 2" key="1">
    <citation type="submission" date="2016-10" db="EMBL/GenBank/DDBJ databases">
        <title>Draft genome sequences of four alkaliphilic bacteria belonging to the Anaerobacillus genus.</title>
        <authorList>
            <person name="Bassil N.M."/>
            <person name="Lloyd J.R."/>
        </authorList>
    </citation>
    <scope>NUCLEOTIDE SEQUENCE [LARGE SCALE GENOMIC DNA]</scope>
    <source>
        <strain evidence="1 2">DSM 15340</strain>
    </source>
</reference>
<dbReference type="OrthoDB" id="2068210at2"/>
<keyword evidence="2" id="KW-1185">Reference proteome</keyword>
<gene>
    <name evidence="1" type="ORF">BKP35_09025</name>
</gene>
<dbReference type="Proteomes" id="UP000180098">
    <property type="component" value="Unassembled WGS sequence"/>
</dbReference>
<dbReference type="AlphaFoldDB" id="A0A1S2LNX2"/>
<proteinExistence type="predicted"/>
<organism evidence="1 2">
    <name type="scientific">Anaerobacillus arseniciselenatis</name>
    <dbReference type="NCBI Taxonomy" id="85682"/>
    <lineage>
        <taxon>Bacteria</taxon>
        <taxon>Bacillati</taxon>
        <taxon>Bacillota</taxon>
        <taxon>Bacilli</taxon>
        <taxon>Bacillales</taxon>
        <taxon>Bacillaceae</taxon>
        <taxon>Anaerobacillus</taxon>
    </lineage>
</organism>
<comment type="caution">
    <text evidence="1">The sequence shown here is derived from an EMBL/GenBank/DDBJ whole genome shotgun (WGS) entry which is preliminary data.</text>
</comment>
<accession>A0A1S2LNX2</accession>